<dbReference type="AlphaFoldDB" id="A0A2G2V6A1"/>
<gene>
    <name evidence="1" type="ORF">CQW23_31887</name>
</gene>
<evidence type="ECO:0000313" key="2">
    <source>
        <dbReference type="Proteomes" id="UP000224567"/>
    </source>
</evidence>
<comment type="caution">
    <text evidence="1">The sequence shown here is derived from an EMBL/GenBank/DDBJ whole genome shotgun (WGS) entry which is preliminary data.</text>
</comment>
<dbReference type="Proteomes" id="UP000224567">
    <property type="component" value="Unassembled WGS sequence"/>
</dbReference>
<protein>
    <submittedName>
        <fullName evidence="1">Uncharacterized protein</fullName>
    </submittedName>
</protein>
<keyword evidence="2" id="KW-1185">Reference proteome</keyword>
<accession>A0A2G2V6A1</accession>
<reference evidence="1 2" key="1">
    <citation type="journal article" date="2017" name="Genome Biol.">
        <title>New reference genome sequences of hot pepper reveal the massive evolution of plant disease-resistance genes by retroduplication.</title>
        <authorList>
            <person name="Kim S."/>
            <person name="Park J."/>
            <person name="Yeom S.I."/>
            <person name="Kim Y.M."/>
            <person name="Seo E."/>
            <person name="Kim K.T."/>
            <person name="Kim M.S."/>
            <person name="Lee J.M."/>
            <person name="Cheong K."/>
            <person name="Shin H.S."/>
            <person name="Kim S.B."/>
            <person name="Han K."/>
            <person name="Lee J."/>
            <person name="Park M."/>
            <person name="Lee H.A."/>
            <person name="Lee H.Y."/>
            <person name="Lee Y."/>
            <person name="Oh S."/>
            <person name="Lee J.H."/>
            <person name="Choi E."/>
            <person name="Choi E."/>
            <person name="Lee S.E."/>
            <person name="Jeon J."/>
            <person name="Kim H."/>
            <person name="Choi G."/>
            <person name="Song H."/>
            <person name="Lee J."/>
            <person name="Lee S.C."/>
            <person name="Kwon J.K."/>
            <person name="Lee H.Y."/>
            <person name="Koo N."/>
            <person name="Hong Y."/>
            <person name="Kim R.W."/>
            <person name="Kang W.H."/>
            <person name="Huh J.H."/>
            <person name="Kang B.C."/>
            <person name="Yang T.J."/>
            <person name="Lee Y.H."/>
            <person name="Bennetzen J.L."/>
            <person name="Choi D."/>
        </authorList>
    </citation>
    <scope>NUCLEOTIDE SEQUENCE [LARGE SCALE GENOMIC DNA]</scope>
    <source>
        <strain evidence="2">cv. PBC81</strain>
    </source>
</reference>
<dbReference type="EMBL" id="MLFT02000215">
    <property type="protein sequence ID" value="PHT28505.1"/>
    <property type="molecule type" value="Genomic_DNA"/>
</dbReference>
<name>A0A2G2V6A1_CAPBA</name>
<dbReference type="OrthoDB" id="1932213at2759"/>
<reference evidence="2" key="2">
    <citation type="journal article" date="2017" name="J. Anim. Genet.">
        <title>Multiple reference genome sequences of hot pepper reveal the massive evolution of plant disease resistance genes by retroduplication.</title>
        <authorList>
            <person name="Kim S."/>
            <person name="Park J."/>
            <person name="Yeom S.-I."/>
            <person name="Kim Y.-M."/>
            <person name="Seo E."/>
            <person name="Kim K.-T."/>
            <person name="Kim M.-S."/>
            <person name="Lee J.M."/>
            <person name="Cheong K."/>
            <person name="Shin H.-S."/>
            <person name="Kim S.-B."/>
            <person name="Han K."/>
            <person name="Lee J."/>
            <person name="Park M."/>
            <person name="Lee H.-A."/>
            <person name="Lee H.-Y."/>
            <person name="Lee Y."/>
            <person name="Oh S."/>
            <person name="Lee J.H."/>
            <person name="Choi E."/>
            <person name="Choi E."/>
            <person name="Lee S.E."/>
            <person name="Jeon J."/>
            <person name="Kim H."/>
            <person name="Choi G."/>
            <person name="Song H."/>
            <person name="Lee J."/>
            <person name="Lee S.-C."/>
            <person name="Kwon J.-K."/>
            <person name="Lee H.-Y."/>
            <person name="Koo N."/>
            <person name="Hong Y."/>
            <person name="Kim R.W."/>
            <person name="Kang W.-H."/>
            <person name="Huh J.H."/>
            <person name="Kang B.-C."/>
            <person name="Yang T.-J."/>
            <person name="Lee Y.-H."/>
            <person name="Bennetzen J.L."/>
            <person name="Choi D."/>
        </authorList>
    </citation>
    <scope>NUCLEOTIDE SEQUENCE [LARGE SCALE GENOMIC DNA]</scope>
    <source>
        <strain evidence="2">cv. PBC81</strain>
    </source>
</reference>
<proteinExistence type="predicted"/>
<evidence type="ECO:0000313" key="1">
    <source>
        <dbReference type="EMBL" id="PHT28505.1"/>
    </source>
</evidence>
<sequence length="210" mass="23638">MNLLSESCTDMGRHHLGGVILGLLTLGGIDFSRKRLLSKKEEETSTNDLEVKVDYESQLSDVDKAKVDYTITSVLFADCGGFEEIDLQATKLHEFECFFNSIIRFYFSSVPVLEHVKISLRGDALMPFIFGEFAANLPAQVTHFLTEMQIFRNPRMLVLLFESNVDIVKVSPVLDAFPVLQSLQILVFIQCMPHTRSSGQPLLPINPEPQ</sequence>
<organism evidence="1 2">
    <name type="scientific">Capsicum baccatum</name>
    <name type="common">Peruvian pepper</name>
    <dbReference type="NCBI Taxonomy" id="33114"/>
    <lineage>
        <taxon>Eukaryota</taxon>
        <taxon>Viridiplantae</taxon>
        <taxon>Streptophyta</taxon>
        <taxon>Embryophyta</taxon>
        <taxon>Tracheophyta</taxon>
        <taxon>Spermatophyta</taxon>
        <taxon>Magnoliopsida</taxon>
        <taxon>eudicotyledons</taxon>
        <taxon>Gunneridae</taxon>
        <taxon>Pentapetalae</taxon>
        <taxon>asterids</taxon>
        <taxon>lamiids</taxon>
        <taxon>Solanales</taxon>
        <taxon>Solanaceae</taxon>
        <taxon>Solanoideae</taxon>
        <taxon>Capsiceae</taxon>
        <taxon>Capsicum</taxon>
    </lineage>
</organism>